<reference evidence="1 2" key="1">
    <citation type="submission" date="2017-07" db="EMBL/GenBank/DDBJ databases">
        <authorList>
            <person name="Talla V."/>
            <person name="Backstrom N."/>
        </authorList>
    </citation>
    <scope>NUCLEOTIDE SEQUENCE [LARGE SCALE GENOMIC DNA]</scope>
</reference>
<dbReference type="Proteomes" id="UP000324832">
    <property type="component" value="Unassembled WGS sequence"/>
</dbReference>
<organism evidence="1 2">
    <name type="scientific">Leptidea sinapis</name>
    <dbReference type="NCBI Taxonomy" id="189913"/>
    <lineage>
        <taxon>Eukaryota</taxon>
        <taxon>Metazoa</taxon>
        <taxon>Ecdysozoa</taxon>
        <taxon>Arthropoda</taxon>
        <taxon>Hexapoda</taxon>
        <taxon>Insecta</taxon>
        <taxon>Pterygota</taxon>
        <taxon>Neoptera</taxon>
        <taxon>Endopterygota</taxon>
        <taxon>Lepidoptera</taxon>
        <taxon>Glossata</taxon>
        <taxon>Ditrysia</taxon>
        <taxon>Papilionoidea</taxon>
        <taxon>Pieridae</taxon>
        <taxon>Dismorphiinae</taxon>
        <taxon>Leptidea</taxon>
    </lineage>
</organism>
<name>A0A5E4QNV5_9NEOP</name>
<evidence type="ECO:0000313" key="1">
    <source>
        <dbReference type="EMBL" id="VVC99359.1"/>
    </source>
</evidence>
<evidence type="ECO:0000313" key="2">
    <source>
        <dbReference type="Proteomes" id="UP000324832"/>
    </source>
</evidence>
<keyword evidence="2" id="KW-1185">Reference proteome</keyword>
<dbReference type="AlphaFoldDB" id="A0A5E4QNV5"/>
<dbReference type="EMBL" id="FZQP02004100">
    <property type="protein sequence ID" value="VVC99359.1"/>
    <property type="molecule type" value="Genomic_DNA"/>
</dbReference>
<gene>
    <name evidence="1" type="ORF">LSINAPIS_LOCUS10251</name>
</gene>
<protein>
    <submittedName>
        <fullName evidence="1">Uncharacterized protein</fullName>
    </submittedName>
</protein>
<sequence>MDFDNDLGSSSTSGYWVPVVDCDRMLSTDDKNLFCPGLGRGGDRLKKACHEAGEDIQEIKTHITNINHDIVAKEKSAKPNRKPVITTITAKNDNSKVYKAVTFTDNREVTPIQINIPSQTPLKQKEKELKPSILKPPEIETTVKEKVKSNTKIRRNRKEVSPDRKSSCCMTTEVAKWAPQCITTDTKPYYEAWVDTTLTAITKTSLKDNVLQRYLDRPRTPELVYNNMDERYTGRIKVRQRLIKKS</sequence>
<proteinExistence type="predicted"/>
<accession>A0A5E4QNV5</accession>